<evidence type="ECO:0000256" key="2">
    <source>
        <dbReference type="ARBA" id="ARBA00023008"/>
    </source>
</evidence>
<keyword evidence="10" id="KW-1185">Reference proteome</keyword>
<feature type="signal peptide" evidence="7">
    <location>
        <begin position="1"/>
        <end position="23"/>
    </location>
</feature>
<evidence type="ECO:0000256" key="3">
    <source>
        <dbReference type="ARBA" id="ARBA00023157"/>
    </source>
</evidence>
<dbReference type="PANTHER" id="PTHR33021">
    <property type="entry name" value="BLUE COPPER PROTEIN"/>
    <property type="match status" value="1"/>
</dbReference>
<keyword evidence="6" id="KW-0472">Membrane</keyword>
<dbReference type="Pfam" id="PF02298">
    <property type="entry name" value="Cu_bind_like"/>
    <property type="match status" value="1"/>
</dbReference>
<feature type="transmembrane region" description="Helical" evidence="6">
    <location>
        <begin position="168"/>
        <end position="188"/>
    </location>
</feature>
<keyword evidence="4" id="KW-0325">Glycoprotein</keyword>
<evidence type="ECO:0000313" key="9">
    <source>
        <dbReference type="EMBL" id="KAK1259674.1"/>
    </source>
</evidence>
<dbReference type="PANTHER" id="PTHR33021:SF496">
    <property type="entry name" value="OS08G0482700 PROTEIN"/>
    <property type="match status" value="1"/>
</dbReference>
<dbReference type="GO" id="GO:0009055">
    <property type="term" value="F:electron transfer activity"/>
    <property type="evidence" value="ECO:0007669"/>
    <property type="project" value="InterPro"/>
</dbReference>
<dbReference type="GO" id="GO:0046872">
    <property type="term" value="F:metal ion binding"/>
    <property type="evidence" value="ECO:0007669"/>
    <property type="project" value="UniProtKB-KW"/>
</dbReference>
<evidence type="ECO:0000256" key="7">
    <source>
        <dbReference type="SAM" id="SignalP"/>
    </source>
</evidence>
<evidence type="ECO:0000313" key="10">
    <source>
        <dbReference type="Proteomes" id="UP001179952"/>
    </source>
</evidence>
<sequence>MAKAMVWSVVVVVMMAFVASASAATTHDVGGSTGWTIPSDPKTYINWATGQSFRVGDSLRFTFPTGSHNVMEVSKSDYDSCTTTAPIGGTKTTGPATLSLSTAGMHYYICGFPQHCSAGQKLSINVLSSTSSSKVPSPPPFTTAAVGGPTSAPPPSTGGGPNSASSSLHGFGVVALSSVVLVVAGHLLF</sequence>
<keyword evidence="6" id="KW-1133">Transmembrane helix</keyword>
<dbReference type="InterPro" id="IPR039391">
    <property type="entry name" value="Phytocyanin-like"/>
</dbReference>
<keyword evidence="1" id="KW-0479">Metal-binding</keyword>
<evidence type="ECO:0000256" key="5">
    <source>
        <dbReference type="SAM" id="MobiDB-lite"/>
    </source>
</evidence>
<reference evidence="9" key="1">
    <citation type="journal article" date="2023" name="Nat. Commun.">
        <title>Diploid and tetraploid genomes of Acorus and the evolution of monocots.</title>
        <authorList>
            <person name="Ma L."/>
            <person name="Liu K.W."/>
            <person name="Li Z."/>
            <person name="Hsiao Y.Y."/>
            <person name="Qi Y."/>
            <person name="Fu T."/>
            <person name="Tang G.D."/>
            <person name="Zhang D."/>
            <person name="Sun W.H."/>
            <person name="Liu D.K."/>
            <person name="Li Y."/>
            <person name="Chen G.Z."/>
            <person name="Liu X.D."/>
            <person name="Liao X.Y."/>
            <person name="Jiang Y.T."/>
            <person name="Yu X."/>
            <person name="Hao Y."/>
            <person name="Huang J."/>
            <person name="Zhao X.W."/>
            <person name="Ke S."/>
            <person name="Chen Y.Y."/>
            <person name="Wu W.L."/>
            <person name="Hsu J.L."/>
            <person name="Lin Y.F."/>
            <person name="Huang M.D."/>
            <person name="Li C.Y."/>
            <person name="Huang L."/>
            <person name="Wang Z.W."/>
            <person name="Zhao X."/>
            <person name="Zhong W.Y."/>
            <person name="Peng D.H."/>
            <person name="Ahmad S."/>
            <person name="Lan S."/>
            <person name="Zhang J.S."/>
            <person name="Tsai W.C."/>
            <person name="Van de Peer Y."/>
            <person name="Liu Z.J."/>
        </authorList>
    </citation>
    <scope>NUCLEOTIDE SEQUENCE</scope>
    <source>
        <strain evidence="9">SCP</strain>
    </source>
</reference>
<dbReference type="GO" id="GO:0005886">
    <property type="term" value="C:plasma membrane"/>
    <property type="evidence" value="ECO:0007669"/>
    <property type="project" value="TreeGrafter"/>
</dbReference>
<dbReference type="InterPro" id="IPR028871">
    <property type="entry name" value="BlueCu_1_BS"/>
</dbReference>
<proteinExistence type="predicted"/>
<feature type="chain" id="PRO_5043765298" description="Phytocyanin domain-containing protein" evidence="7">
    <location>
        <begin position="24"/>
        <end position="189"/>
    </location>
</feature>
<organism evidence="9 10">
    <name type="scientific">Acorus gramineus</name>
    <name type="common">Dwarf sweet flag</name>
    <dbReference type="NCBI Taxonomy" id="55184"/>
    <lineage>
        <taxon>Eukaryota</taxon>
        <taxon>Viridiplantae</taxon>
        <taxon>Streptophyta</taxon>
        <taxon>Embryophyta</taxon>
        <taxon>Tracheophyta</taxon>
        <taxon>Spermatophyta</taxon>
        <taxon>Magnoliopsida</taxon>
        <taxon>Liliopsida</taxon>
        <taxon>Acoraceae</taxon>
        <taxon>Acorus</taxon>
    </lineage>
</organism>
<dbReference type="InterPro" id="IPR008972">
    <property type="entry name" value="Cupredoxin"/>
</dbReference>
<keyword evidence="2" id="KW-0186">Copper</keyword>
<protein>
    <recommendedName>
        <fullName evidence="8">Phytocyanin domain-containing protein</fullName>
    </recommendedName>
</protein>
<feature type="domain" description="Phytocyanin" evidence="8">
    <location>
        <begin position="25"/>
        <end position="128"/>
    </location>
</feature>
<dbReference type="EMBL" id="JAUJYN010000012">
    <property type="protein sequence ID" value="KAK1259674.1"/>
    <property type="molecule type" value="Genomic_DNA"/>
</dbReference>
<dbReference type="InterPro" id="IPR003245">
    <property type="entry name" value="Phytocyanin_dom"/>
</dbReference>
<dbReference type="PROSITE" id="PS00196">
    <property type="entry name" value="COPPER_BLUE"/>
    <property type="match status" value="1"/>
</dbReference>
<dbReference type="FunFam" id="2.60.40.420:FF:000034">
    <property type="entry name" value="Cupredoxin superfamily protein"/>
    <property type="match status" value="1"/>
</dbReference>
<keyword evidence="6" id="KW-0812">Transmembrane</keyword>
<reference evidence="9" key="2">
    <citation type="submission" date="2023-06" db="EMBL/GenBank/DDBJ databases">
        <authorList>
            <person name="Ma L."/>
            <person name="Liu K.-W."/>
            <person name="Li Z."/>
            <person name="Hsiao Y.-Y."/>
            <person name="Qi Y."/>
            <person name="Fu T."/>
            <person name="Tang G."/>
            <person name="Zhang D."/>
            <person name="Sun W.-H."/>
            <person name="Liu D.-K."/>
            <person name="Li Y."/>
            <person name="Chen G.-Z."/>
            <person name="Liu X.-D."/>
            <person name="Liao X.-Y."/>
            <person name="Jiang Y.-T."/>
            <person name="Yu X."/>
            <person name="Hao Y."/>
            <person name="Huang J."/>
            <person name="Zhao X.-W."/>
            <person name="Ke S."/>
            <person name="Chen Y.-Y."/>
            <person name="Wu W.-L."/>
            <person name="Hsu J.-L."/>
            <person name="Lin Y.-F."/>
            <person name="Huang M.-D."/>
            <person name="Li C.-Y."/>
            <person name="Huang L."/>
            <person name="Wang Z.-W."/>
            <person name="Zhao X."/>
            <person name="Zhong W.-Y."/>
            <person name="Peng D.-H."/>
            <person name="Ahmad S."/>
            <person name="Lan S."/>
            <person name="Zhang J.-S."/>
            <person name="Tsai W.-C."/>
            <person name="Van De Peer Y."/>
            <person name="Liu Z.-J."/>
        </authorList>
    </citation>
    <scope>NUCLEOTIDE SEQUENCE</scope>
    <source>
        <strain evidence="9">SCP</strain>
        <tissue evidence="9">Leaves</tissue>
    </source>
</reference>
<keyword evidence="3" id="KW-1015">Disulfide bond</keyword>
<name>A0AAV9A690_ACOGR</name>
<accession>A0AAV9A690</accession>
<evidence type="ECO:0000256" key="1">
    <source>
        <dbReference type="ARBA" id="ARBA00022723"/>
    </source>
</evidence>
<evidence type="ECO:0000256" key="4">
    <source>
        <dbReference type="ARBA" id="ARBA00023180"/>
    </source>
</evidence>
<gene>
    <name evidence="9" type="ORF">QJS04_geneDACA005650</name>
</gene>
<dbReference type="CDD" id="cd13920">
    <property type="entry name" value="Stellacyanin"/>
    <property type="match status" value="1"/>
</dbReference>
<dbReference type="PROSITE" id="PS51485">
    <property type="entry name" value="PHYTOCYANIN"/>
    <property type="match status" value="1"/>
</dbReference>
<dbReference type="SUPFAM" id="SSF49503">
    <property type="entry name" value="Cupredoxins"/>
    <property type="match status" value="1"/>
</dbReference>
<dbReference type="Gene3D" id="2.60.40.420">
    <property type="entry name" value="Cupredoxins - blue copper proteins"/>
    <property type="match status" value="1"/>
</dbReference>
<comment type="caution">
    <text evidence="9">The sequence shown here is derived from an EMBL/GenBank/DDBJ whole genome shotgun (WGS) entry which is preliminary data.</text>
</comment>
<keyword evidence="7" id="KW-0732">Signal</keyword>
<feature type="region of interest" description="Disordered" evidence="5">
    <location>
        <begin position="129"/>
        <end position="164"/>
    </location>
</feature>
<evidence type="ECO:0000259" key="8">
    <source>
        <dbReference type="PROSITE" id="PS51485"/>
    </source>
</evidence>
<evidence type="ECO:0000256" key="6">
    <source>
        <dbReference type="SAM" id="Phobius"/>
    </source>
</evidence>
<dbReference type="AlphaFoldDB" id="A0AAV9A690"/>
<dbReference type="Proteomes" id="UP001179952">
    <property type="component" value="Unassembled WGS sequence"/>
</dbReference>